<protein>
    <submittedName>
        <fullName evidence="1">Uncharacterized protein</fullName>
    </submittedName>
</protein>
<organism evidence="1 2">
    <name type="scientific">Cocleimonas flava</name>
    <dbReference type="NCBI Taxonomy" id="634765"/>
    <lineage>
        <taxon>Bacteria</taxon>
        <taxon>Pseudomonadati</taxon>
        <taxon>Pseudomonadota</taxon>
        <taxon>Gammaproteobacteria</taxon>
        <taxon>Thiotrichales</taxon>
        <taxon>Thiotrichaceae</taxon>
        <taxon>Cocleimonas</taxon>
    </lineage>
</organism>
<accession>A0A4R1F748</accession>
<sequence length="235" mass="26834">MAMIVTMKTPRISHAIADISYKDSLDSLYQLKVFIGKDYEDKIAEQAKIFKDADLSTIKDDFYVRSIDELRGLMRATPSYNFVVRSYLVYSYYKKSSDEVYVSSFGGNKINTANVKNFLVHHILSTKDSGLLSHLIEMISGYQNNYDVQANTFMLSDFVHTYCRKQRIDDDVIIDSVFVSSENTDMSNKDVIALMRDHNRIPEGMFLREEFIALEPAQIVTLACLLIDNQEAVAA</sequence>
<dbReference type="Proteomes" id="UP000294887">
    <property type="component" value="Unassembled WGS sequence"/>
</dbReference>
<evidence type="ECO:0000313" key="2">
    <source>
        <dbReference type="Proteomes" id="UP000294887"/>
    </source>
</evidence>
<evidence type="ECO:0000313" key="1">
    <source>
        <dbReference type="EMBL" id="TCJ87798.1"/>
    </source>
</evidence>
<gene>
    <name evidence="1" type="ORF">EV695_2313</name>
</gene>
<keyword evidence="2" id="KW-1185">Reference proteome</keyword>
<name>A0A4R1F748_9GAMM</name>
<proteinExistence type="predicted"/>
<comment type="caution">
    <text evidence="1">The sequence shown here is derived from an EMBL/GenBank/DDBJ whole genome shotgun (WGS) entry which is preliminary data.</text>
</comment>
<dbReference type="AlphaFoldDB" id="A0A4R1F748"/>
<reference evidence="1 2" key="1">
    <citation type="submission" date="2019-03" db="EMBL/GenBank/DDBJ databases">
        <title>Genomic Encyclopedia of Type Strains, Phase IV (KMG-IV): sequencing the most valuable type-strain genomes for metagenomic binning, comparative biology and taxonomic classification.</title>
        <authorList>
            <person name="Goeker M."/>
        </authorList>
    </citation>
    <scope>NUCLEOTIDE SEQUENCE [LARGE SCALE GENOMIC DNA]</scope>
    <source>
        <strain evidence="1 2">DSM 24830</strain>
    </source>
</reference>
<dbReference type="EMBL" id="SMFQ01000003">
    <property type="protein sequence ID" value="TCJ87798.1"/>
    <property type="molecule type" value="Genomic_DNA"/>
</dbReference>